<dbReference type="EMBL" id="MZ443786">
    <property type="protein sequence ID" value="QZE59281.1"/>
    <property type="molecule type" value="Genomic_DNA"/>
</dbReference>
<organism evidence="1 2">
    <name type="scientific">Erwinia phage pEa_SNUABM_2</name>
    <dbReference type="NCBI Taxonomy" id="2869547"/>
    <lineage>
        <taxon>Viruses</taxon>
        <taxon>Duplodnaviria</taxon>
        <taxon>Heunggongvirae</taxon>
        <taxon>Uroviricota</taxon>
        <taxon>Caudoviricetes</taxon>
        <taxon>Alexandravirus</taxon>
        <taxon>Alexandravirus SNUABM2</taxon>
    </lineage>
</organism>
<evidence type="ECO:0000313" key="2">
    <source>
        <dbReference type="Proteomes" id="UP000827974"/>
    </source>
</evidence>
<evidence type="ECO:0000313" key="1">
    <source>
        <dbReference type="EMBL" id="QZE59281.1"/>
    </source>
</evidence>
<reference evidence="1 2" key="1">
    <citation type="submission" date="2021-06" db="EMBL/GenBank/DDBJ databases">
        <title>Complete genome sequence of Erwinia phage pEa_SNUABM_2.</title>
        <authorList>
            <person name="Kim S.G."/>
            <person name="Park S.C."/>
        </authorList>
    </citation>
    <scope>NUCLEOTIDE SEQUENCE [LARGE SCALE GENOMIC DNA]</scope>
</reference>
<name>A0AAE7XPR9_9CAUD</name>
<dbReference type="Proteomes" id="UP000827974">
    <property type="component" value="Segment"/>
</dbReference>
<proteinExistence type="predicted"/>
<keyword evidence="2" id="KW-1185">Reference proteome</keyword>
<protein>
    <submittedName>
        <fullName evidence="1">Uncharacterized protein</fullName>
    </submittedName>
</protein>
<gene>
    <name evidence="1" type="ORF">pEaSNUABM2_00037</name>
</gene>
<accession>A0AAE7XPR9</accession>
<sequence>MSIAEKVDSVNSQRESERKAKEETFIAACQAIIPKVSADMDDLLRQFIHENVNSDRIVLGTPKYSICDYKFKLTITVDFHENRDTQFTVELAPDGPFTLIKDRERQRAWFLRDITFMPYENALSEMLYHAVEKSFSGKEWRDRYGPNLGSNDVIFSHLYLRS</sequence>